<keyword evidence="3" id="KW-1185">Reference proteome</keyword>
<reference evidence="2" key="1">
    <citation type="submission" date="2023-06" db="EMBL/GenBank/DDBJ databases">
        <title>Genome-scale phylogeny and comparative genomics of the fungal order Sordariales.</title>
        <authorList>
            <consortium name="Lawrence Berkeley National Laboratory"/>
            <person name="Hensen N."/>
            <person name="Bonometti L."/>
            <person name="Westerberg I."/>
            <person name="Brannstrom I.O."/>
            <person name="Guillou S."/>
            <person name="Cros-Aarteil S."/>
            <person name="Calhoun S."/>
            <person name="Haridas S."/>
            <person name="Kuo A."/>
            <person name="Mondo S."/>
            <person name="Pangilinan J."/>
            <person name="Riley R."/>
            <person name="Labutti K."/>
            <person name="Andreopoulos B."/>
            <person name="Lipzen A."/>
            <person name="Chen C."/>
            <person name="Yanf M."/>
            <person name="Daum C."/>
            <person name="Ng V."/>
            <person name="Clum A."/>
            <person name="Steindorff A."/>
            <person name="Ohm R."/>
            <person name="Martin F."/>
            <person name="Silar P."/>
            <person name="Natvig D."/>
            <person name="Lalanne C."/>
            <person name="Gautier V."/>
            <person name="Ament-Velasquez S.L."/>
            <person name="Kruys A."/>
            <person name="Hutchinson M.I."/>
            <person name="Powell A.J."/>
            <person name="Barry K."/>
            <person name="Miller A.N."/>
            <person name="Grigoriev I.V."/>
            <person name="Debuchy R."/>
            <person name="Gladieux P."/>
            <person name="Thoren M.H."/>
            <person name="Johannesson H."/>
        </authorList>
    </citation>
    <scope>NUCLEOTIDE SEQUENCE</scope>
    <source>
        <strain evidence="2">CBS 540.89</strain>
    </source>
</reference>
<name>A0AA40E480_9PEZI</name>
<proteinExistence type="predicted"/>
<evidence type="ECO:0000313" key="3">
    <source>
        <dbReference type="Proteomes" id="UP001172159"/>
    </source>
</evidence>
<dbReference type="Proteomes" id="UP001172159">
    <property type="component" value="Unassembled WGS sequence"/>
</dbReference>
<protein>
    <submittedName>
        <fullName evidence="2">Uncharacterized protein</fullName>
    </submittedName>
</protein>
<organism evidence="2 3">
    <name type="scientific">Apiosordaria backusii</name>
    <dbReference type="NCBI Taxonomy" id="314023"/>
    <lineage>
        <taxon>Eukaryota</taxon>
        <taxon>Fungi</taxon>
        <taxon>Dikarya</taxon>
        <taxon>Ascomycota</taxon>
        <taxon>Pezizomycotina</taxon>
        <taxon>Sordariomycetes</taxon>
        <taxon>Sordariomycetidae</taxon>
        <taxon>Sordariales</taxon>
        <taxon>Lasiosphaeriaceae</taxon>
        <taxon>Apiosordaria</taxon>
    </lineage>
</organism>
<evidence type="ECO:0000313" key="2">
    <source>
        <dbReference type="EMBL" id="KAK0726500.1"/>
    </source>
</evidence>
<evidence type="ECO:0000256" key="1">
    <source>
        <dbReference type="SAM" id="MobiDB-lite"/>
    </source>
</evidence>
<dbReference type="EMBL" id="JAUKTV010000010">
    <property type="protein sequence ID" value="KAK0726500.1"/>
    <property type="molecule type" value="Genomic_DNA"/>
</dbReference>
<comment type="caution">
    <text evidence="2">The sequence shown here is derived from an EMBL/GenBank/DDBJ whole genome shotgun (WGS) entry which is preliminary data.</text>
</comment>
<gene>
    <name evidence="2" type="ORF">B0T21DRAFT_35239</name>
</gene>
<sequence>MTFLLTYFDKAKNAYSTNRMLMMAALRTLVYSVGTRRARFPFLSTVVLWAARVLDAVRMKMALARGQGAARPSFLSATPYDAFRVSVSPEGDSCTTISVHEVIKMLPSSPENAGIQSGQEKVNAKISAPGSNLNSTHQDQTDPRTRKLLPGTSGFFSASGVGNDFLKTMQFPRPSSAFMVYVRSLDAFLRHSLVFVTRLNTYF</sequence>
<feature type="region of interest" description="Disordered" evidence="1">
    <location>
        <begin position="126"/>
        <end position="149"/>
    </location>
</feature>
<accession>A0AA40E480</accession>
<dbReference type="AlphaFoldDB" id="A0AA40E480"/>
<feature type="compositionally biased region" description="Polar residues" evidence="1">
    <location>
        <begin position="129"/>
        <end position="138"/>
    </location>
</feature>